<gene>
    <name evidence="2" type="ORF">XH94_08975</name>
</gene>
<reference evidence="2 3" key="1">
    <citation type="submission" date="2015-04" db="EMBL/GenBank/DDBJ databases">
        <title>Comparative genomics of rhizobia nodulating Arachis hypogaea in China.</title>
        <authorList>
            <person name="Li Y."/>
        </authorList>
    </citation>
    <scope>NUCLEOTIDE SEQUENCE [LARGE SCALE GENOMIC DNA]</scope>
    <source>
        <strain evidence="2 3">CCBAU 51787</strain>
    </source>
</reference>
<dbReference type="Pfam" id="PF05272">
    <property type="entry name" value="VapE-like_dom"/>
    <property type="match status" value="1"/>
</dbReference>
<organism evidence="2 3">
    <name type="scientific">Bradyrhizobium zhanjiangense</name>
    <dbReference type="NCBI Taxonomy" id="1325107"/>
    <lineage>
        <taxon>Bacteria</taxon>
        <taxon>Pseudomonadati</taxon>
        <taxon>Pseudomonadota</taxon>
        <taxon>Alphaproteobacteria</taxon>
        <taxon>Hyphomicrobiales</taxon>
        <taxon>Nitrobacteraceae</taxon>
        <taxon>Bradyrhizobium</taxon>
    </lineage>
</organism>
<sequence>MYGPPAGSLIGQTSLAIATLAARPIDQFNEGWASHERWPDAPQLPPQIETTYPAIYHQLNSAIRRIVTMAQKPRTFRADRCAHIIAIVGIVHEETVKALIDLIRDNKCALPEDTLARAYKSFEEKVVWEVQGKNRGSYVTTSTGKPDPANFDNVRIFLNLRGVDLRFDEFTNSIEGNEGRYDEWQRLDENQRKDLWLDTHTSAHGFYCSWDFFRASIERIAREYSYDALRDAIDSLKWDGMPRLGNWLSKAVGCPDDAYHRAVGANLIGGLVKRARKPGAKHDETVIFISEEGKAKSTMCKALALRPEWFIDSVELGGRPQDVIPQLKGKQIIELAELAGMSKTETTKLKAFMSRENDNATLKWKEEASDHLRRHIFIATTNEDTPLLSQTGNRRWLPVHIVDKIDIEWVRENIEQIYAEAAELHSTCEDFRIPEALWAVAGKHQDAARERTGAEDVLAFALGDLDCYVTAADVQTFASERGLPLRDVRAALKRLGFVSVAHREGDDVRKVWRRGPPEAAVRFKAETFVNRPCELVFDKLAQVARAVTGGENVAVIPLCPVGLPPVPLRRG</sequence>
<dbReference type="AlphaFoldDB" id="A0A4Q0STL1"/>
<evidence type="ECO:0000313" key="3">
    <source>
        <dbReference type="Proteomes" id="UP000290565"/>
    </source>
</evidence>
<dbReference type="PANTHER" id="PTHR34985:SF1">
    <property type="entry name" value="SLR0554 PROTEIN"/>
    <property type="match status" value="1"/>
</dbReference>
<proteinExistence type="predicted"/>
<evidence type="ECO:0000313" key="2">
    <source>
        <dbReference type="EMBL" id="RXH41306.1"/>
    </source>
</evidence>
<name>A0A4Q0STL1_9BRAD</name>
<protein>
    <recommendedName>
        <fullName evidence="1">Virulence-associated protein E-like domain-containing protein</fullName>
    </recommendedName>
</protein>
<dbReference type="EMBL" id="LBJM01000020">
    <property type="protein sequence ID" value="RXH41306.1"/>
    <property type="molecule type" value="Genomic_DNA"/>
</dbReference>
<dbReference type="InterPro" id="IPR007936">
    <property type="entry name" value="VapE-like_dom"/>
</dbReference>
<comment type="caution">
    <text evidence="2">The sequence shown here is derived from an EMBL/GenBank/DDBJ whole genome shotgun (WGS) entry which is preliminary data.</text>
</comment>
<accession>A0A4Q0STL1</accession>
<evidence type="ECO:0000259" key="1">
    <source>
        <dbReference type="Pfam" id="PF05272"/>
    </source>
</evidence>
<dbReference type="PANTHER" id="PTHR34985">
    <property type="entry name" value="SLR0554 PROTEIN"/>
    <property type="match status" value="1"/>
</dbReference>
<dbReference type="Proteomes" id="UP000290565">
    <property type="component" value="Unassembled WGS sequence"/>
</dbReference>
<feature type="domain" description="Virulence-associated protein E-like" evidence="1">
    <location>
        <begin position="233"/>
        <end position="448"/>
    </location>
</feature>